<name>A0A561D598_9BACI</name>
<dbReference type="AlphaFoldDB" id="A0A561D598"/>
<reference evidence="1 2" key="1">
    <citation type="submission" date="2019-06" db="EMBL/GenBank/DDBJ databases">
        <title>Sorghum-associated microbial communities from plants grown in Nebraska, USA.</title>
        <authorList>
            <person name="Schachtman D."/>
        </authorList>
    </citation>
    <scope>NUCLEOTIDE SEQUENCE [LARGE SCALE GENOMIC DNA]</scope>
    <source>
        <strain evidence="1 2">2482</strain>
    </source>
</reference>
<comment type="caution">
    <text evidence="1">The sequence shown here is derived from an EMBL/GenBank/DDBJ whole genome shotgun (WGS) entry which is preliminary data.</text>
</comment>
<dbReference type="Proteomes" id="UP000319671">
    <property type="component" value="Unassembled WGS sequence"/>
</dbReference>
<evidence type="ECO:0000313" key="2">
    <source>
        <dbReference type="Proteomes" id="UP000319671"/>
    </source>
</evidence>
<organism evidence="1 2">
    <name type="scientific">Neobacillus bataviensis</name>
    <dbReference type="NCBI Taxonomy" id="220685"/>
    <lineage>
        <taxon>Bacteria</taxon>
        <taxon>Bacillati</taxon>
        <taxon>Bacillota</taxon>
        <taxon>Bacilli</taxon>
        <taxon>Bacillales</taxon>
        <taxon>Bacillaceae</taxon>
        <taxon>Neobacillus</taxon>
    </lineage>
</organism>
<keyword evidence="2" id="KW-1185">Reference proteome</keyword>
<dbReference type="EMBL" id="VIVN01000009">
    <property type="protein sequence ID" value="TWD98599.1"/>
    <property type="molecule type" value="Genomic_DNA"/>
</dbReference>
<evidence type="ECO:0008006" key="3">
    <source>
        <dbReference type="Google" id="ProtNLM"/>
    </source>
</evidence>
<evidence type="ECO:0000313" key="1">
    <source>
        <dbReference type="EMBL" id="TWD98599.1"/>
    </source>
</evidence>
<gene>
    <name evidence="1" type="ORF">FB550_109105</name>
</gene>
<protein>
    <recommendedName>
        <fullName evidence="3">Tn3 transposase DDE domain-containing protein</fullName>
    </recommendedName>
</protein>
<accession>A0A561D598</accession>
<sequence>MSNTLTYGEMEQDSDMLKWIAPVEWQHINLYGRYEFNKKQESIDMTEIIQKLIQSKAIPGVDLK</sequence>
<proteinExistence type="predicted"/>